<evidence type="ECO:0000259" key="1">
    <source>
        <dbReference type="PROSITE" id="PS50222"/>
    </source>
</evidence>
<dbReference type="GO" id="GO:0032465">
    <property type="term" value="P:regulation of cytokinesis"/>
    <property type="evidence" value="ECO:0007669"/>
    <property type="project" value="TreeGrafter"/>
</dbReference>
<dbReference type="InterPro" id="IPR002048">
    <property type="entry name" value="EF_hand_dom"/>
</dbReference>
<dbReference type="GO" id="GO:0030139">
    <property type="term" value="C:endocytic vesicle"/>
    <property type="evidence" value="ECO:0007669"/>
    <property type="project" value="TreeGrafter"/>
</dbReference>
<organism evidence="2">
    <name type="scientific">Magallana gigas</name>
    <name type="common">Pacific oyster</name>
    <name type="synonym">Crassostrea gigas</name>
    <dbReference type="NCBI Taxonomy" id="29159"/>
    <lineage>
        <taxon>Eukaryota</taxon>
        <taxon>Metazoa</taxon>
        <taxon>Spiralia</taxon>
        <taxon>Lophotrochozoa</taxon>
        <taxon>Mollusca</taxon>
        <taxon>Bivalvia</taxon>
        <taxon>Autobranchia</taxon>
        <taxon>Pteriomorphia</taxon>
        <taxon>Ostreida</taxon>
        <taxon>Ostreoidea</taxon>
        <taxon>Ostreidae</taxon>
        <taxon>Magallana</taxon>
    </lineage>
</organism>
<dbReference type="InterPro" id="IPR051977">
    <property type="entry name" value="Rab11-interacting_regulator"/>
</dbReference>
<dbReference type="Pfam" id="PF13499">
    <property type="entry name" value="EF-hand_7"/>
    <property type="match status" value="1"/>
</dbReference>
<dbReference type="GO" id="GO:0005509">
    <property type="term" value="F:calcium ion binding"/>
    <property type="evidence" value="ECO:0007669"/>
    <property type="project" value="InterPro"/>
</dbReference>
<name>K1PLZ8_MAGGI</name>
<feature type="domain" description="EF-hand" evidence="1">
    <location>
        <begin position="41"/>
        <end position="76"/>
    </location>
</feature>
<dbReference type="HOGENOM" id="CLU_2415438_0_0_1"/>
<dbReference type="EMBL" id="JH818286">
    <property type="protein sequence ID" value="EKC19884.1"/>
    <property type="molecule type" value="Genomic_DNA"/>
</dbReference>
<accession>K1PLZ8</accession>
<dbReference type="GO" id="GO:0032154">
    <property type="term" value="C:cleavage furrow"/>
    <property type="evidence" value="ECO:0007669"/>
    <property type="project" value="TreeGrafter"/>
</dbReference>
<dbReference type="SUPFAM" id="SSF47473">
    <property type="entry name" value="EF-hand"/>
    <property type="match status" value="1"/>
</dbReference>
<gene>
    <name evidence="2" type="ORF">CGI_10007346</name>
</gene>
<feature type="domain" description="EF-hand" evidence="1">
    <location>
        <begin position="4"/>
        <end position="39"/>
    </location>
</feature>
<evidence type="ECO:0000313" key="2">
    <source>
        <dbReference type="EMBL" id="EKC19884.1"/>
    </source>
</evidence>
<protein>
    <submittedName>
        <fullName evidence="2">Rab11 family-interacting protein 4</fullName>
    </submittedName>
</protein>
<reference evidence="2" key="1">
    <citation type="journal article" date="2012" name="Nature">
        <title>The oyster genome reveals stress adaptation and complexity of shell formation.</title>
        <authorList>
            <person name="Zhang G."/>
            <person name="Fang X."/>
            <person name="Guo X."/>
            <person name="Li L."/>
            <person name="Luo R."/>
            <person name="Xu F."/>
            <person name="Yang P."/>
            <person name="Zhang L."/>
            <person name="Wang X."/>
            <person name="Qi H."/>
            <person name="Xiong Z."/>
            <person name="Que H."/>
            <person name="Xie Y."/>
            <person name="Holland P.W."/>
            <person name="Paps J."/>
            <person name="Zhu Y."/>
            <person name="Wu F."/>
            <person name="Chen Y."/>
            <person name="Wang J."/>
            <person name="Peng C."/>
            <person name="Meng J."/>
            <person name="Yang L."/>
            <person name="Liu J."/>
            <person name="Wen B."/>
            <person name="Zhang N."/>
            <person name="Huang Z."/>
            <person name="Zhu Q."/>
            <person name="Feng Y."/>
            <person name="Mount A."/>
            <person name="Hedgecock D."/>
            <person name="Xu Z."/>
            <person name="Liu Y."/>
            <person name="Domazet-Loso T."/>
            <person name="Du Y."/>
            <person name="Sun X."/>
            <person name="Zhang S."/>
            <person name="Liu B."/>
            <person name="Cheng P."/>
            <person name="Jiang X."/>
            <person name="Li J."/>
            <person name="Fan D."/>
            <person name="Wang W."/>
            <person name="Fu W."/>
            <person name="Wang T."/>
            <person name="Wang B."/>
            <person name="Zhang J."/>
            <person name="Peng Z."/>
            <person name="Li Y."/>
            <person name="Li N."/>
            <person name="Wang J."/>
            <person name="Chen M."/>
            <person name="He Y."/>
            <person name="Tan F."/>
            <person name="Song X."/>
            <person name="Zheng Q."/>
            <person name="Huang R."/>
            <person name="Yang H."/>
            <person name="Du X."/>
            <person name="Chen L."/>
            <person name="Yang M."/>
            <person name="Gaffney P.M."/>
            <person name="Wang S."/>
            <person name="Luo L."/>
            <person name="She Z."/>
            <person name="Ming Y."/>
            <person name="Huang W."/>
            <person name="Zhang S."/>
            <person name="Huang B."/>
            <person name="Zhang Y."/>
            <person name="Qu T."/>
            <person name="Ni P."/>
            <person name="Miao G."/>
            <person name="Wang J."/>
            <person name="Wang Q."/>
            <person name="Steinberg C.E."/>
            <person name="Wang H."/>
            <person name="Li N."/>
            <person name="Qian L."/>
            <person name="Zhang G."/>
            <person name="Li Y."/>
            <person name="Yang H."/>
            <person name="Liu X."/>
            <person name="Wang J."/>
            <person name="Yin Y."/>
            <person name="Wang J."/>
        </authorList>
    </citation>
    <scope>NUCLEOTIDE SEQUENCE [LARGE SCALE GENOMIC DNA]</scope>
    <source>
        <strain evidence="2">05x7-T-G4-1.051#20</strain>
    </source>
</reference>
<dbReference type="SMART" id="SM00054">
    <property type="entry name" value="EFh"/>
    <property type="match status" value="2"/>
</dbReference>
<dbReference type="PANTHER" id="PTHR15726:SF7">
    <property type="entry name" value="NUCLEAR FALLOUT, ISOFORM J"/>
    <property type="match status" value="1"/>
</dbReference>
<dbReference type="Gene3D" id="1.10.238.10">
    <property type="entry name" value="EF-hand"/>
    <property type="match status" value="1"/>
</dbReference>
<dbReference type="InParanoid" id="K1PLZ8"/>
<dbReference type="GO" id="GO:0030496">
    <property type="term" value="C:midbody"/>
    <property type="evidence" value="ECO:0007669"/>
    <property type="project" value="TreeGrafter"/>
</dbReference>
<sequence>MEEDVLEKLRTVFNVCDERNEGYISVEHFKDLAKEHFGQFGDDEKIVGIIQILDPEGKGKINFEDFCEGVQQINELQVPLSPINLQGEQFLC</sequence>
<dbReference type="InterPro" id="IPR011992">
    <property type="entry name" value="EF-hand-dom_pair"/>
</dbReference>
<dbReference type="GO" id="GO:0055038">
    <property type="term" value="C:recycling endosome membrane"/>
    <property type="evidence" value="ECO:0007669"/>
    <property type="project" value="TreeGrafter"/>
</dbReference>
<dbReference type="GO" id="GO:0032456">
    <property type="term" value="P:endocytic recycling"/>
    <property type="evidence" value="ECO:0007669"/>
    <property type="project" value="TreeGrafter"/>
</dbReference>
<dbReference type="PANTHER" id="PTHR15726">
    <property type="entry name" value="RAB11-FAMILY INTERACTING PROTEIN"/>
    <property type="match status" value="1"/>
</dbReference>
<dbReference type="AlphaFoldDB" id="K1PLZ8"/>
<dbReference type="PROSITE" id="PS50222">
    <property type="entry name" value="EF_HAND_2"/>
    <property type="match status" value="2"/>
</dbReference>
<proteinExistence type="predicted"/>